<dbReference type="RefSeq" id="XP_008482002.1">
    <property type="nucleotide sequence ID" value="XM_008483780.3"/>
</dbReference>
<evidence type="ECO:0000256" key="4">
    <source>
        <dbReference type="ARBA" id="ARBA00022728"/>
    </source>
</evidence>
<dbReference type="GO" id="GO:0005681">
    <property type="term" value="C:spliceosomal complex"/>
    <property type="evidence" value="ECO:0007669"/>
    <property type="project" value="UniProtKB-KW"/>
</dbReference>
<evidence type="ECO:0000313" key="11">
    <source>
        <dbReference type="RefSeq" id="XP_026686170.1"/>
    </source>
</evidence>
<comment type="function">
    <text evidence="7">Required for pre-mRNA splicing.</text>
</comment>
<gene>
    <name evidence="10 11" type="primary">LOC103518693</name>
</gene>
<keyword evidence="5 7" id="KW-0508">mRNA splicing</keyword>
<evidence type="ECO:0000313" key="10">
    <source>
        <dbReference type="RefSeq" id="XP_008482002.1"/>
    </source>
</evidence>
<feature type="compositionally biased region" description="Acidic residues" evidence="8">
    <location>
        <begin position="1"/>
        <end position="14"/>
    </location>
</feature>
<proteinExistence type="inferred from homology"/>
<comment type="similarity">
    <text evidence="2 7">Belongs to the PRP38 family.</text>
</comment>
<evidence type="ECO:0000256" key="5">
    <source>
        <dbReference type="ARBA" id="ARBA00023187"/>
    </source>
</evidence>
<dbReference type="PANTHER" id="PTHR23142">
    <property type="entry name" value="PRE-MRNA-SPLICING FACTOR 38A-RELATED"/>
    <property type="match status" value="1"/>
</dbReference>
<feature type="region of interest" description="Disordered" evidence="8">
    <location>
        <begin position="221"/>
        <end position="390"/>
    </location>
</feature>
<dbReference type="OrthoDB" id="3881at2759"/>
<reference evidence="10 11" key="1">
    <citation type="submission" date="2025-04" db="UniProtKB">
        <authorList>
            <consortium name="RefSeq"/>
        </authorList>
    </citation>
    <scope>IDENTIFICATION</scope>
</reference>
<evidence type="ECO:0000256" key="1">
    <source>
        <dbReference type="ARBA" id="ARBA00004123"/>
    </source>
</evidence>
<name>A0A1S3DJ30_DIACI</name>
<feature type="compositionally biased region" description="Basic and acidic residues" evidence="8">
    <location>
        <begin position="254"/>
        <end position="298"/>
    </location>
</feature>
<organism evidence="9 10">
    <name type="scientific">Diaphorina citri</name>
    <name type="common">Asian citrus psyllid</name>
    <dbReference type="NCBI Taxonomy" id="121845"/>
    <lineage>
        <taxon>Eukaryota</taxon>
        <taxon>Metazoa</taxon>
        <taxon>Ecdysozoa</taxon>
        <taxon>Arthropoda</taxon>
        <taxon>Hexapoda</taxon>
        <taxon>Insecta</taxon>
        <taxon>Pterygota</taxon>
        <taxon>Neoptera</taxon>
        <taxon>Paraneoptera</taxon>
        <taxon>Hemiptera</taxon>
        <taxon>Sternorrhyncha</taxon>
        <taxon>Psylloidea</taxon>
        <taxon>Psyllidae</taxon>
        <taxon>Diaphorininae</taxon>
        <taxon>Diaphorina</taxon>
    </lineage>
</organism>
<feature type="compositionally biased region" description="Basic and acidic residues" evidence="8">
    <location>
        <begin position="305"/>
        <end position="382"/>
    </location>
</feature>
<dbReference type="InterPro" id="IPR005037">
    <property type="entry name" value="PRP38"/>
</dbReference>
<keyword evidence="6 7" id="KW-0539">Nucleus</keyword>
<dbReference type="AlphaFoldDB" id="A0A1S3DJ30"/>
<dbReference type="STRING" id="121845.A0A1S3DJ30"/>
<evidence type="ECO:0000313" key="9">
    <source>
        <dbReference type="Proteomes" id="UP000079169"/>
    </source>
</evidence>
<evidence type="ECO:0000256" key="2">
    <source>
        <dbReference type="ARBA" id="ARBA00006164"/>
    </source>
</evidence>
<sequence length="390" mass="45261">MSTEDYNEQQEEEATGNHPGYKKNNVLPLWGNERTMNMNPLILTNIQSSHYFKVNLYELKTYHEVLDEVYYKVQHLEPWEKGSRKTSGQTGMCGGVRGVGAGGIVSTAFCLLYKLFTLKMTRKQLNGLINHTDSPYIRGLGFMYIRYTQPPADLWDWYEPYLEDEEEVDVKAGGGQVMTIGNMLRSFLTKLEWHGTLFPRIPVPIQQKLEKQMSAKFPPVYSQAGSGNYQQGRGGGGNYQNRSAPGAMSTNAKHIPDNEAHYGEAERHAKTSGYSDHKKSDRGDSYKRSYDSKDDRYKSSSRYASPERKKYRDDSRDTYRDRDKYSSSSKYDKYSKDDRYSSSKDDRYSSREDKYSSSKEDRYSSRDKYSERSSRHSKDRDRSPRKHRRH</sequence>
<dbReference type="GeneID" id="103518693"/>
<dbReference type="Pfam" id="PF03371">
    <property type="entry name" value="PRP38"/>
    <property type="match status" value="1"/>
</dbReference>
<dbReference type="PaxDb" id="121845-A0A1S3DJ30"/>
<dbReference type="GO" id="GO:0000398">
    <property type="term" value="P:mRNA splicing, via spliceosome"/>
    <property type="evidence" value="ECO:0007669"/>
    <property type="project" value="UniProtKB-UniRule"/>
</dbReference>
<dbReference type="RefSeq" id="XP_026686170.1">
    <property type="nucleotide sequence ID" value="XM_026830369.1"/>
</dbReference>
<keyword evidence="9" id="KW-1185">Reference proteome</keyword>
<protein>
    <recommendedName>
        <fullName evidence="7">Pre-mRNA-splicing factor 38</fullName>
    </recommendedName>
</protein>
<evidence type="ECO:0000256" key="8">
    <source>
        <dbReference type="SAM" id="MobiDB-lite"/>
    </source>
</evidence>
<feature type="region of interest" description="Disordered" evidence="8">
    <location>
        <begin position="1"/>
        <end position="20"/>
    </location>
</feature>
<keyword evidence="3 7" id="KW-0507">mRNA processing</keyword>
<keyword evidence="4 7" id="KW-0747">Spliceosome</keyword>
<evidence type="ECO:0000256" key="3">
    <source>
        <dbReference type="ARBA" id="ARBA00022664"/>
    </source>
</evidence>
<evidence type="ECO:0000256" key="6">
    <source>
        <dbReference type="ARBA" id="ARBA00023242"/>
    </source>
</evidence>
<evidence type="ECO:0000256" key="7">
    <source>
        <dbReference type="RuleBase" id="RU367025"/>
    </source>
</evidence>
<dbReference type="Proteomes" id="UP000079169">
    <property type="component" value="Unplaced"/>
</dbReference>
<comment type="subcellular location">
    <subcellularLocation>
        <location evidence="1 7">Nucleus</location>
    </subcellularLocation>
</comment>
<accession>A0A1S3DJ30</accession>
<dbReference type="KEGG" id="dci:103518693"/>